<gene>
    <name evidence="3" type="ORF">M011DRAFT_465077</name>
</gene>
<keyword evidence="4" id="KW-1185">Reference proteome</keyword>
<feature type="region of interest" description="Disordered" evidence="2">
    <location>
        <begin position="1"/>
        <end position="23"/>
    </location>
</feature>
<dbReference type="AlphaFoldDB" id="A0A6A6VKH1"/>
<protein>
    <submittedName>
        <fullName evidence="3">Uncharacterized protein</fullName>
    </submittedName>
</protein>
<accession>A0A6A6VKH1</accession>
<evidence type="ECO:0000256" key="2">
    <source>
        <dbReference type="SAM" id="MobiDB-lite"/>
    </source>
</evidence>
<name>A0A6A6VKH1_9PLEO</name>
<sequence>MNGGYHQPQHRFNQNNTMPNMGGYPPQQQWFSEEIPRLRHQVAELSNQLRASKEENRDFRANLEKELKQSCVDMNQSILREVYLERMDVVKQLHGIRMKEAELQRRSEKMRIHEDFLSAGQTILKAEHPDLGLYKPDDINRRLLRDDIASEIRHEQHKARAILASKHEELIVREQNLELREMNFATQAEEALREKMRAELEPLIRDRIAKEEVAAREEAFEEGYQRAMEDQAMLSALAQGRPAANIQGHAYLADPSHDEHPYMRGLRIGAKQTTRIQGNTAGPTFVQAESSRLATPFTTPPQQLTAQRKPTMYQEFNGTGPTRDDGQVVLAGQSGMSKPAVEGTHKQDNKVMNGGPVMANAADYGASPGVNLIDF</sequence>
<dbReference type="Proteomes" id="UP000799440">
    <property type="component" value="Unassembled WGS sequence"/>
</dbReference>
<evidence type="ECO:0000313" key="4">
    <source>
        <dbReference type="Proteomes" id="UP000799440"/>
    </source>
</evidence>
<evidence type="ECO:0000256" key="1">
    <source>
        <dbReference type="SAM" id="Coils"/>
    </source>
</evidence>
<keyword evidence="1" id="KW-0175">Coiled coil</keyword>
<dbReference type="EMBL" id="MU006564">
    <property type="protein sequence ID" value="KAF2750306.1"/>
    <property type="molecule type" value="Genomic_DNA"/>
</dbReference>
<feature type="compositionally biased region" description="Polar residues" evidence="2">
    <location>
        <begin position="10"/>
        <end position="19"/>
    </location>
</feature>
<organism evidence="3 4">
    <name type="scientific">Sporormia fimetaria CBS 119925</name>
    <dbReference type="NCBI Taxonomy" id="1340428"/>
    <lineage>
        <taxon>Eukaryota</taxon>
        <taxon>Fungi</taxon>
        <taxon>Dikarya</taxon>
        <taxon>Ascomycota</taxon>
        <taxon>Pezizomycotina</taxon>
        <taxon>Dothideomycetes</taxon>
        <taxon>Pleosporomycetidae</taxon>
        <taxon>Pleosporales</taxon>
        <taxon>Sporormiaceae</taxon>
        <taxon>Sporormia</taxon>
    </lineage>
</organism>
<feature type="coiled-coil region" evidence="1">
    <location>
        <begin position="35"/>
        <end position="69"/>
    </location>
</feature>
<proteinExistence type="predicted"/>
<evidence type="ECO:0000313" key="3">
    <source>
        <dbReference type="EMBL" id="KAF2750306.1"/>
    </source>
</evidence>
<reference evidence="3" key="1">
    <citation type="journal article" date="2020" name="Stud. Mycol.">
        <title>101 Dothideomycetes genomes: a test case for predicting lifestyles and emergence of pathogens.</title>
        <authorList>
            <person name="Haridas S."/>
            <person name="Albert R."/>
            <person name="Binder M."/>
            <person name="Bloem J."/>
            <person name="Labutti K."/>
            <person name="Salamov A."/>
            <person name="Andreopoulos B."/>
            <person name="Baker S."/>
            <person name="Barry K."/>
            <person name="Bills G."/>
            <person name="Bluhm B."/>
            <person name="Cannon C."/>
            <person name="Castanera R."/>
            <person name="Culley D."/>
            <person name="Daum C."/>
            <person name="Ezra D."/>
            <person name="Gonzalez J."/>
            <person name="Henrissat B."/>
            <person name="Kuo A."/>
            <person name="Liang C."/>
            <person name="Lipzen A."/>
            <person name="Lutzoni F."/>
            <person name="Magnuson J."/>
            <person name="Mondo S."/>
            <person name="Nolan M."/>
            <person name="Ohm R."/>
            <person name="Pangilinan J."/>
            <person name="Park H.-J."/>
            <person name="Ramirez L."/>
            <person name="Alfaro M."/>
            <person name="Sun H."/>
            <person name="Tritt A."/>
            <person name="Yoshinaga Y."/>
            <person name="Zwiers L.-H."/>
            <person name="Turgeon B."/>
            <person name="Goodwin S."/>
            <person name="Spatafora J."/>
            <person name="Crous P."/>
            <person name="Grigoriev I."/>
        </authorList>
    </citation>
    <scope>NUCLEOTIDE SEQUENCE</scope>
    <source>
        <strain evidence="3">CBS 119925</strain>
    </source>
</reference>